<reference evidence="5" key="1">
    <citation type="journal article" date="2023" name="G3 (Bethesda)">
        <title>Whole genome assembly and annotation of the endangered Caribbean coral Acropora cervicornis.</title>
        <authorList>
            <person name="Selwyn J.D."/>
            <person name="Vollmer S.V."/>
        </authorList>
    </citation>
    <scope>NUCLEOTIDE SEQUENCE</scope>
    <source>
        <strain evidence="5">K2</strain>
    </source>
</reference>
<dbReference type="Gene3D" id="3.40.50.300">
    <property type="entry name" value="P-loop containing nucleotide triphosphate hydrolases"/>
    <property type="match status" value="1"/>
</dbReference>
<evidence type="ECO:0000256" key="3">
    <source>
        <dbReference type="SAM" id="MobiDB-lite"/>
    </source>
</evidence>
<evidence type="ECO:0000256" key="1">
    <source>
        <dbReference type="ARBA" id="ARBA00022737"/>
    </source>
</evidence>
<dbReference type="GO" id="GO:0000166">
    <property type="term" value="F:nucleotide binding"/>
    <property type="evidence" value="ECO:0007669"/>
    <property type="project" value="UniProtKB-KW"/>
</dbReference>
<keyword evidence="5" id="KW-0808">Transferase</keyword>
<dbReference type="Pfam" id="PF25372">
    <property type="entry name" value="DUF7885"/>
    <property type="match status" value="1"/>
</dbReference>
<dbReference type="GO" id="GO:0019005">
    <property type="term" value="C:SCF ubiquitin ligase complex"/>
    <property type="evidence" value="ECO:0007669"/>
    <property type="project" value="TreeGrafter"/>
</dbReference>
<reference evidence="5" key="2">
    <citation type="journal article" date="2023" name="Science">
        <title>Genomic signatures of disease resistance in endangered staghorn corals.</title>
        <authorList>
            <person name="Vollmer S.V."/>
            <person name="Selwyn J.D."/>
            <person name="Despard B.A."/>
            <person name="Roesel C.L."/>
        </authorList>
    </citation>
    <scope>NUCLEOTIDE SEQUENCE</scope>
    <source>
        <strain evidence="5">K2</strain>
    </source>
</reference>
<keyword evidence="5" id="KW-0418">Kinase</keyword>
<dbReference type="InterPro" id="IPR000157">
    <property type="entry name" value="TIR_dom"/>
</dbReference>
<dbReference type="InterPro" id="IPR032675">
    <property type="entry name" value="LRR_dom_sf"/>
</dbReference>
<dbReference type="GO" id="GO:0007165">
    <property type="term" value="P:signal transduction"/>
    <property type="evidence" value="ECO:0007669"/>
    <property type="project" value="InterPro"/>
</dbReference>
<dbReference type="Gene3D" id="3.80.10.10">
    <property type="entry name" value="Ribonuclease Inhibitor"/>
    <property type="match status" value="1"/>
</dbReference>
<feature type="region of interest" description="Disordered" evidence="3">
    <location>
        <begin position="118"/>
        <end position="137"/>
    </location>
</feature>
<dbReference type="Pfam" id="PF08477">
    <property type="entry name" value="Roc"/>
    <property type="match status" value="1"/>
</dbReference>
<evidence type="ECO:0000256" key="2">
    <source>
        <dbReference type="ARBA" id="ARBA00022741"/>
    </source>
</evidence>
<dbReference type="InterPro" id="IPR020859">
    <property type="entry name" value="ROC"/>
</dbReference>
<feature type="compositionally biased region" description="Acidic residues" evidence="3">
    <location>
        <begin position="118"/>
        <end position="130"/>
    </location>
</feature>
<dbReference type="SUPFAM" id="SSF52047">
    <property type="entry name" value="RNI-like"/>
    <property type="match status" value="1"/>
</dbReference>
<keyword evidence="1" id="KW-0677">Repeat</keyword>
<gene>
    <name evidence="5" type="ORF">P5673_003747</name>
</gene>
<dbReference type="InterPro" id="IPR006553">
    <property type="entry name" value="Leu-rich_rpt_Cys-con_subtyp"/>
</dbReference>
<feature type="region of interest" description="Disordered" evidence="3">
    <location>
        <begin position="1172"/>
        <end position="1200"/>
    </location>
</feature>
<organism evidence="5 6">
    <name type="scientific">Acropora cervicornis</name>
    <name type="common">Staghorn coral</name>
    <dbReference type="NCBI Taxonomy" id="6130"/>
    <lineage>
        <taxon>Eukaryota</taxon>
        <taxon>Metazoa</taxon>
        <taxon>Cnidaria</taxon>
        <taxon>Anthozoa</taxon>
        <taxon>Hexacorallia</taxon>
        <taxon>Scleractinia</taxon>
        <taxon>Astrocoeniina</taxon>
        <taxon>Acroporidae</taxon>
        <taxon>Acropora</taxon>
    </lineage>
</organism>
<dbReference type="GO" id="GO:0031146">
    <property type="term" value="P:SCF-dependent proteasomal ubiquitin-dependent protein catabolic process"/>
    <property type="evidence" value="ECO:0007669"/>
    <property type="project" value="TreeGrafter"/>
</dbReference>
<feature type="compositionally biased region" description="Polar residues" evidence="3">
    <location>
        <begin position="1283"/>
        <end position="1292"/>
    </location>
</feature>
<keyword evidence="2" id="KW-0547">Nucleotide-binding</keyword>
<accession>A0AAD9R121</accession>
<dbReference type="Pfam" id="PF13676">
    <property type="entry name" value="TIR_2"/>
    <property type="match status" value="1"/>
</dbReference>
<proteinExistence type="predicted"/>
<evidence type="ECO:0000313" key="5">
    <source>
        <dbReference type="EMBL" id="KAK2571183.1"/>
    </source>
</evidence>
<dbReference type="SMART" id="SM00367">
    <property type="entry name" value="LRR_CC"/>
    <property type="match status" value="4"/>
</dbReference>
<feature type="region of interest" description="Disordered" evidence="3">
    <location>
        <begin position="1280"/>
        <end position="1307"/>
    </location>
</feature>
<dbReference type="GO" id="GO:0016301">
    <property type="term" value="F:kinase activity"/>
    <property type="evidence" value="ECO:0007669"/>
    <property type="project" value="UniProtKB-KW"/>
</dbReference>
<dbReference type="InterPro" id="IPR027417">
    <property type="entry name" value="P-loop_NTPase"/>
</dbReference>
<feature type="domain" description="Roc" evidence="4">
    <location>
        <begin position="344"/>
        <end position="569"/>
    </location>
</feature>
<dbReference type="PROSITE" id="PS51424">
    <property type="entry name" value="ROC"/>
    <property type="match status" value="1"/>
</dbReference>
<dbReference type="EMBL" id="JARQWQ010000006">
    <property type="protein sequence ID" value="KAK2571183.1"/>
    <property type="molecule type" value="Genomic_DNA"/>
</dbReference>
<evidence type="ECO:0000313" key="6">
    <source>
        <dbReference type="Proteomes" id="UP001249851"/>
    </source>
</evidence>
<protein>
    <submittedName>
        <fullName evidence="5">Serine/threonine-protein kinase roco5</fullName>
    </submittedName>
</protein>
<feature type="compositionally biased region" description="Polar residues" evidence="3">
    <location>
        <begin position="1172"/>
        <end position="1183"/>
    </location>
</feature>
<name>A0AAD9R121_ACRCE</name>
<comment type="caution">
    <text evidence="5">The sequence shown here is derived from an EMBL/GenBank/DDBJ whole genome shotgun (WGS) entry which is preliminary data.</text>
</comment>
<evidence type="ECO:0000259" key="4">
    <source>
        <dbReference type="PROSITE" id="PS51424"/>
    </source>
</evidence>
<dbReference type="SUPFAM" id="SSF52540">
    <property type="entry name" value="P-loop containing nucleoside triphosphate hydrolases"/>
    <property type="match status" value="1"/>
</dbReference>
<dbReference type="InterPro" id="IPR057207">
    <property type="entry name" value="FBXL15_LRR"/>
</dbReference>
<dbReference type="PANTHER" id="PTHR13318">
    <property type="entry name" value="PARTNER OF PAIRED, ISOFORM B-RELATED"/>
    <property type="match status" value="1"/>
</dbReference>
<sequence length="1307" mass="143957">MAPTTVVFQRDSTAEYMKETLQENQAINELVLKDICGILSEDLQSVVDHVNPGLTSLSIHNCQSFDDVCATKISEHCTQLTVLSFSGTCGNLSAVGISHFVDHCFALKHVTIVSSESEESIDNNNDDNDDSSLNHDSDSRWSLSDDIFASFLKRTDLKVEHFALCGFGNVTSNGLSNVLVHIGSNLKSLDISELSAVNDDVISVIGDACSNLIDVSFSHCKLTDKGIKLFCSKCKLLQKINLSGCQEISDTSIVALSTNCAALKSVQLEWCVQITENSLHTLLSNCPDLKSINVSQCAIRHVPFSTLHHSSLQELKMEGCTALKCPPLGQATESLDSCREFLKKCDLQPLCRLTFLGNQGSGKTSLMSNLSTMTQSVPDTSTEGVHVTYWKPFQNGEETVNLGADANGKMSSLTVEMWDCGGRSCLQGVHPLFLSEQSLCVIVFDIHDPSKIESVLQWILLMRSKKPGSPVVLVGTHADDFTEDQKSLSDDILKVVNETDANHRHEVQTEIDLLRELRQDKCVTTRINRLETLLKSWPKLPEKVFFVSTLKGKGITELQHHIAEMLTDTTLFPHLADELSLNVLYLYCEILQLQEANTMLLSWDHFVQLASDVGLTGEAVLKAASLLECKGCTLIFNIPSCYPTHDNSKLVCINPSDLLSCIAGILCETDPREYVPQFIKAGKLEKFWPTGARPNEWTLRAAIDDVVSKGFVRESVIPLCFQIPSLLEEEQLQNVISLFRSLGFLVEGAPKGNYDVELILSQYKSCSVFKRYYVPLLSKQQTESKDTTIWPESLAEGHIQVGWRYKFRDRATADCVTPLFIGACANLKPSCELCAYWNSGAILKIGPVNVRMSLDDSTMDVIGRCKITDGSKQALIMTWVVLAKYFYVIETLLSNYKGICPEVTVPIFGCNRPKHKPLYELISEYNSQVNHHTNYRWFIPPAGKSVVYISYHPDHQHEVKLLQVSLDLAGFDCMGDWGLAGTTGHELTEKRRKIIVDSSLFLAFITPQYLDWTRGAQDVNVALSHNKPLVSILFDKSHWYSECHELGSLLKDHSVCLDLSAGSGSALSHQYDQGQVSALISHCNGILYGTGDIHPPEPPRTPEHEAQERFISLSDVSNETQKSLQSLKRETVDSNHGKIITEDLNLARRRLPYITVEQHLLVLNNATLDSSSSLEFNSAPASSRQKKSVEFSDLNSPKPDSCNNIKVDDKVAEEIRRMAASTVAAAVAGATAQQIGKSKHSTPAIKAASAAAEVAHAVANGNSDGASQAVSKVAKIVEEENSKVTSPTAYNGSTTRPPPTSSTCVLL</sequence>
<dbReference type="Proteomes" id="UP001249851">
    <property type="component" value="Unassembled WGS sequence"/>
</dbReference>
<keyword evidence="6" id="KW-1185">Reference proteome</keyword>